<organism evidence="1 2">
    <name type="scientific">Bacillus coahuilensis p1.1.43</name>
    <dbReference type="NCBI Taxonomy" id="1150625"/>
    <lineage>
        <taxon>Bacteria</taxon>
        <taxon>Bacillati</taxon>
        <taxon>Bacillota</taxon>
        <taxon>Bacilli</taxon>
        <taxon>Bacillales</taxon>
        <taxon>Bacillaceae</taxon>
        <taxon>Bacillus</taxon>
    </lineage>
</organism>
<keyword evidence="2" id="KW-1185">Reference proteome</keyword>
<dbReference type="AlphaFoldDB" id="A0A147K3Y7"/>
<evidence type="ECO:0008006" key="3">
    <source>
        <dbReference type="Google" id="ProtNLM"/>
    </source>
</evidence>
<sequence>MVDNIQKNIQSVRLRAESNVNIIIKDYFPENKLVGGKYHVGSHTVTVFIEEIRKQCLQIFQSEEPLQDFITIVTAHEIGHAEDVELLDLIDQLDTATSEKEKVLIKLKIEENAWDFAATIIPRRLEGMLTVIRGISLQLYYDQLEERVS</sequence>
<evidence type="ECO:0000313" key="1">
    <source>
        <dbReference type="EMBL" id="KUP04008.1"/>
    </source>
</evidence>
<accession>A0A147K3Y7</accession>
<gene>
    <name evidence="1" type="ORF">Q75_16975</name>
</gene>
<evidence type="ECO:0000313" key="2">
    <source>
        <dbReference type="Proteomes" id="UP000074108"/>
    </source>
</evidence>
<comment type="caution">
    <text evidence="1">The sequence shown here is derived from an EMBL/GenBank/DDBJ whole genome shotgun (WGS) entry which is preliminary data.</text>
</comment>
<reference evidence="1 2" key="1">
    <citation type="journal article" date="2016" name="Front. Microbiol.">
        <title>Microevolution Analysis of Bacillus coahuilensis Unveils Differences in Phosphorus Acquisition Strategies and Their Regulation.</title>
        <authorList>
            <person name="Gomez-Lunar Z."/>
            <person name="Hernandez-Gonzalez I."/>
            <person name="Rodriguez-Torres M.D."/>
            <person name="Souza V."/>
            <person name="Olmedo-Alvarez G."/>
        </authorList>
    </citation>
    <scope>NUCLEOTIDE SEQUENCE [LARGE SCALE GENOMIC DNA]</scope>
    <source>
        <strain evidence="2">p1.1.43</strain>
    </source>
</reference>
<dbReference type="Proteomes" id="UP000074108">
    <property type="component" value="Unassembled WGS sequence"/>
</dbReference>
<dbReference type="EMBL" id="LDYG01000057">
    <property type="protein sequence ID" value="KUP04008.1"/>
    <property type="molecule type" value="Genomic_DNA"/>
</dbReference>
<name>A0A147K3Y7_9BACI</name>
<dbReference type="PATRIC" id="fig|1150625.3.peg.3565"/>
<protein>
    <recommendedName>
        <fullName evidence="3">IrrE N-terminal-like domain-containing protein</fullName>
    </recommendedName>
</protein>
<proteinExistence type="predicted"/>